<dbReference type="AlphaFoldDB" id="A0A9D7ST07"/>
<comment type="caution">
    <text evidence="2">The sequence shown here is derived from an EMBL/GenBank/DDBJ whole genome shotgun (WGS) entry which is preliminary data.</text>
</comment>
<dbReference type="InterPro" id="IPR011635">
    <property type="entry name" value="CARDB"/>
</dbReference>
<dbReference type="Pfam" id="PF07705">
    <property type="entry name" value="CARDB"/>
    <property type="match status" value="1"/>
</dbReference>
<feature type="domain" description="CARDB" evidence="1">
    <location>
        <begin position="10"/>
        <end position="119"/>
    </location>
</feature>
<accession>A0A9D7ST07</accession>
<protein>
    <recommendedName>
        <fullName evidence="1">CARDB domain-containing protein</fullName>
    </recommendedName>
</protein>
<evidence type="ECO:0000259" key="1">
    <source>
        <dbReference type="Pfam" id="PF07705"/>
    </source>
</evidence>
<proteinExistence type="predicted"/>
<dbReference type="Proteomes" id="UP000808337">
    <property type="component" value="Unassembled WGS sequence"/>
</dbReference>
<evidence type="ECO:0000313" key="3">
    <source>
        <dbReference type="Proteomes" id="UP000808337"/>
    </source>
</evidence>
<evidence type="ECO:0000313" key="2">
    <source>
        <dbReference type="EMBL" id="MBK9982770.1"/>
    </source>
</evidence>
<reference evidence="2 3" key="1">
    <citation type="submission" date="2020-10" db="EMBL/GenBank/DDBJ databases">
        <title>Connecting structure to function with the recovery of over 1000 high-quality activated sludge metagenome-assembled genomes encoding full-length rRNA genes using long-read sequencing.</title>
        <authorList>
            <person name="Singleton C.M."/>
            <person name="Petriglieri F."/>
            <person name="Kristensen J.M."/>
            <person name="Kirkegaard R.H."/>
            <person name="Michaelsen T.Y."/>
            <person name="Andersen M.H."/>
            <person name="Karst S.M."/>
            <person name="Dueholm M.S."/>
            <person name="Nielsen P.H."/>
            <person name="Albertsen M."/>
        </authorList>
    </citation>
    <scope>NUCLEOTIDE SEQUENCE [LARGE SCALE GENOMIC DNA]</scope>
    <source>
        <strain evidence="2">Ribe_18-Q3-R11-54_MAXAC.273</strain>
    </source>
</reference>
<dbReference type="Gene3D" id="2.60.40.10">
    <property type="entry name" value="Immunoglobulins"/>
    <property type="match status" value="1"/>
</dbReference>
<organism evidence="2 3">
    <name type="scientific">Candidatus Opimibacter skivensis</name>
    <dbReference type="NCBI Taxonomy" id="2982028"/>
    <lineage>
        <taxon>Bacteria</taxon>
        <taxon>Pseudomonadati</taxon>
        <taxon>Bacteroidota</taxon>
        <taxon>Saprospiria</taxon>
        <taxon>Saprospirales</taxon>
        <taxon>Saprospiraceae</taxon>
        <taxon>Candidatus Opimibacter</taxon>
    </lineage>
</organism>
<dbReference type="InterPro" id="IPR013783">
    <property type="entry name" value="Ig-like_fold"/>
</dbReference>
<sequence length="126" mass="13381">SAISLSIVAKPDLIVINPNAPSSANRGATITVSCTVKNSGNAYAVASMLKYYLSTNNSYSSNDIYMDSDPVSGLSQGSTSAESESFAIPYNLPTGTWYIILRADSDGQVDEANEANNVSYKQIQIN</sequence>
<gene>
    <name evidence="2" type="ORF">IPP15_10160</name>
</gene>
<feature type="non-terminal residue" evidence="2">
    <location>
        <position position="1"/>
    </location>
</feature>
<name>A0A9D7ST07_9BACT</name>
<dbReference type="EMBL" id="JADKGY010000006">
    <property type="protein sequence ID" value="MBK9982770.1"/>
    <property type="molecule type" value="Genomic_DNA"/>
</dbReference>